<comment type="subcellular location">
    <subcellularLocation>
        <location evidence="1 6">Membrane</location>
        <topology evidence="1 6">Multi-pass membrane protein</topology>
    </subcellularLocation>
</comment>
<evidence type="ECO:0000256" key="8">
    <source>
        <dbReference type="SAM" id="Phobius"/>
    </source>
</evidence>
<evidence type="ECO:0000256" key="2">
    <source>
        <dbReference type="ARBA" id="ARBA00005982"/>
    </source>
</evidence>
<comment type="caution">
    <text evidence="9">The sequence shown here is derived from an EMBL/GenBank/DDBJ whole genome shotgun (WGS) entry which is preliminary data.</text>
</comment>
<feature type="transmembrane region" description="Helical" evidence="8">
    <location>
        <begin position="160"/>
        <end position="180"/>
    </location>
</feature>
<dbReference type="EMBL" id="MVGC01000135">
    <property type="protein sequence ID" value="RJE23119.1"/>
    <property type="molecule type" value="Genomic_DNA"/>
</dbReference>
<dbReference type="InterPro" id="IPR000109">
    <property type="entry name" value="POT_fam"/>
</dbReference>
<evidence type="ECO:0000256" key="3">
    <source>
        <dbReference type="ARBA" id="ARBA00022692"/>
    </source>
</evidence>
<evidence type="ECO:0000313" key="10">
    <source>
        <dbReference type="Proteomes" id="UP000266188"/>
    </source>
</evidence>
<feature type="transmembrane region" description="Helical" evidence="8">
    <location>
        <begin position="192"/>
        <end position="214"/>
    </location>
</feature>
<comment type="similarity">
    <text evidence="2 6">Belongs to the major facilitator superfamily. Proton-dependent oligopeptide transporter (POT/PTR) (TC 2.A.17) family.</text>
</comment>
<feature type="region of interest" description="Disordered" evidence="7">
    <location>
        <begin position="1"/>
        <end position="71"/>
    </location>
</feature>
<dbReference type="GO" id="GO:0022857">
    <property type="term" value="F:transmembrane transporter activity"/>
    <property type="evidence" value="ECO:0007669"/>
    <property type="project" value="InterPro"/>
</dbReference>
<dbReference type="PROSITE" id="PS01022">
    <property type="entry name" value="PTR2_1"/>
    <property type="match status" value="1"/>
</dbReference>
<keyword evidence="10" id="KW-1185">Reference proteome</keyword>
<dbReference type="Proteomes" id="UP000266188">
    <property type="component" value="Unassembled WGS sequence"/>
</dbReference>
<gene>
    <name evidence="9" type="ORF">PHISCL_04566</name>
</gene>
<evidence type="ECO:0000256" key="4">
    <source>
        <dbReference type="ARBA" id="ARBA00022989"/>
    </source>
</evidence>
<feature type="compositionally biased region" description="Basic and acidic residues" evidence="7">
    <location>
        <begin position="17"/>
        <end position="39"/>
    </location>
</feature>
<dbReference type="InterPro" id="IPR018456">
    <property type="entry name" value="PTR2_symporter_CS"/>
</dbReference>
<proteinExistence type="inferred from homology"/>
<keyword evidence="6" id="KW-0813">Transport</keyword>
<evidence type="ECO:0000256" key="6">
    <source>
        <dbReference type="RuleBase" id="RU003755"/>
    </source>
</evidence>
<dbReference type="OrthoDB" id="8904098at2759"/>
<dbReference type="SUPFAM" id="SSF103473">
    <property type="entry name" value="MFS general substrate transporter"/>
    <property type="match status" value="1"/>
</dbReference>
<name>A0A3A2ZIP4_9EURO</name>
<dbReference type="AlphaFoldDB" id="A0A3A2ZIP4"/>
<organism evidence="9 10">
    <name type="scientific">Aspergillus sclerotialis</name>
    <dbReference type="NCBI Taxonomy" id="2070753"/>
    <lineage>
        <taxon>Eukaryota</taxon>
        <taxon>Fungi</taxon>
        <taxon>Dikarya</taxon>
        <taxon>Ascomycota</taxon>
        <taxon>Pezizomycotina</taxon>
        <taxon>Eurotiomycetes</taxon>
        <taxon>Eurotiomycetidae</taxon>
        <taxon>Eurotiales</taxon>
        <taxon>Aspergillaceae</taxon>
        <taxon>Aspergillus</taxon>
        <taxon>Aspergillus subgen. Polypaecilum</taxon>
    </lineage>
</organism>
<keyword evidence="5 8" id="KW-0472">Membrane</keyword>
<sequence>MADHETEVSQLHATLQEVRHESHNQHHSDTVEYYEKEPVQQEESTNGEISSDKDDVDTPVGGEPNAREQRTLKRVGERLPWAVFLVAIIELCERFTYYGCQGTFQNYVQKPYDGSLGTGGLGLEHIGATGLTTFYQFWCYVTPLAGGLIADQYLGKYKTILCSAGVYMAGLLILACTAIPQSLSSGAGEGGFVTSIILTGIGTGGIKANVAPLIAEQYTRRHMEIKLDKKGERVIIDPYITVQHIYMMFYWSINIGAL</sequence>
<evidence type="ECO:0000256" key="1">
    <source>
        <dbReference type="ARBA" id="ARBA00004141"/>
    </source>
</evidence>
<dbReference type="GO" id="GO:0006857">
    <property type="term" value="P:oligopeptide transport"/>
    <property type="evidence" value="ECO:0007669"/>
    <property type="project" value="InterPro"/>
</dbReference>
<accession>A0A3A2ZIP4</accession>
<evidence type="ECO:0000256" key="7">
    <source>
        <dbReference type="SAM" id="MobiDB-lite"/>
    </source>
</evidence>
<dbReference type="GO" id="GO:0016020">
    <property type="term" value="C:membrane"/>
    <property type="evidence" value="ECO:0007669"/>
    <property type="project" value="UniProtKB-SubCell"/>
</dbReference>
<dbReference type="Gene3D" id="1.20.1250.20">
    <property type="entry name" value="MFS general substrate transporter like domains"/>
    <property type="match status" value="1"/>
</dbReference>
<dbReference type="InterPro" id="IPR036259">
    <property type="entry name" value="MFS_trans_sf"/>
</dbReference>
<keyword evidence="3 6" id="KW-0812">Transmembrane</keyword>
<dbReference type="Pfam" id="PF00854">
    <property type="entry name" value="PTR2"/>
    <property type="match status" value="1"/>
</dbReference>
<feature type="non-terminal residue" evidence="9">
    <location>
        <position position="258"/>
    </location>
</feature>
<evidence type="ECO:0000313" key="9">
    <source>
        <dbReference type="EMBL" id="RJE23119.1"/>
    </source>
</evidence>
<dbReference type="STRING" id="2070753.A0A3A2ZIP4"/>
<protein>
    <submittedName>
        <fullName evidence="9">Peptide transporter</fullName>
    </submittedName>
</protein>
<dbReference type="PROSITE" id="PS01023">
    <property type="entry name" value="PTR2_2"/>
    <property type="match status" value="1"/>
</dbReference>
<keyword evidence="4 8" id="KW-1133">Transmembrane helix</keyword>
<dbReference type="PANTHER" id="PTHR11654">
    <property type="entry name" value="OLIGOPEPTIDE TRANSPORTER-RELATED"/>
    <property type="match status" value="1"/>
</dbReference>
<evidence type="ECO:0000256" key="5">
    <source>
        <dbReference type="ARBA" id="ARBA00023136"/>
    </source>
</evidence>
<reference evidence="10" key="1">
    <citation type="submission" date="2017-02" db="EMBL/GenBank/DDBJ databases">
        <authorList>
            <person name="Tafer H."/>
            <person name="Lopandic K."/>
        </authorList>
    </citation>
    <scope>NUCLEOTIDE SEQUENCE [LARGE SCALE GENOMIC DNA]</scope>
    <source>
        <strain evidence="10">CBS 366.77</strain>
    </source>
</reference>